<keyword evidence="1" id="KW-0805">Transcription regulation</keyword>
<dbReference type="InterPro" id="IPR001761">
    <property type="entry name" value="Peripla_BP/Lac1_sug-bd_dom"/>
</dbReference>
<evidence type="ECO:0000256" key="2">
    <source>
        <dbReference type="ARBA" id="ARBA00023125"/>
    </source>
</evidence>
<gene>
    <name evidence="5" type="ORF">F3J40_06840</name>
</gene>
<evidence type="ECO:0000313" key="6">
    <source>
        <dbReference type="Proteomes" id="UP001515683"/>
    </source>
</evidence>
<dbReference type="PROSITE" id="PS50932">
    <property type="entry name" value="HTH_LACI_2"/>
    <property type="match status" value="1"/>
</dbReference>
<dbReference type="Pfam" id="PF00532">
    <property type="entry name" value="Peripla_BP_1"/>
    <property type="match status" value="1"/>
</dbReference>
<dbReference type="InterPro" id="IPR000843">
    <property type="entry name" value="HTH_LacI"/>
</dbReference>
<keyword evidence="2 5" id="KW-0238">DNA-binding</keyword>
<dbReference type="GO" id="GO:0003677">
    <property type="term" value="F:DNA binding"/>
    <property type="evidence" value="ECO:0007669"/>
    <property type="project" value="UniProtKB-KW"/>
</dbReference>
<dbReference type="SUPFAM" id="SSF53822">
    <property type="entry name" value="Periplasmic binding protein-like I"/>
    <property type="match status" value="1"/>
</dbReference>
<sequence>MKKSDSENARIKATASDVAKLAGVSKWTVSRAFIPGAPILSETRERILAAADSLGYRPNLLARSLSQKRTHIIGVTVDETKNPNMTLLLDEVTRQLQERGYMALLLNISDKQKYNDVMSLAYQLQVDGILFMATWLTAELADVARTMHHVPLVQIGRSTENPGIDIVSIDGHRAGSEIADLLLAQGHQRFGYMKGPDTASSHLMRFDGYRDRLVERGKVLDVHLIVGSYDKIRGYQTMVSYLDSVPPEQWVEAMFCENDILAIGALQAIHDRPGCNIAIVGFDNIDEAADPHWQLTSYDQRKDRLIHEAINRLINKKRTDQGAWRYGELIVRGSHRKA</sequence>
<proteinExistence type="predicted"/>
<reference evidence="5 6" key="1">
    <citation type="journal article" date="2019" name="bioRxiv">
        <title>Bacteria contribute to plant secondary compound degradation in a generalist herbivore system.</title>
        <authorList>
            <person name="Francoeur C.B."/>
            <person name="Khadempour L."/>
            <person name="Moreira-Soto R.D."/>
            <person name="Gotting K."/>
            <person name="Book A.J."/>
            <person name="Pinto-Tomas A.A."/>
            <person name="Keefover-Ring K."/>
            <person name="Currie C.R."/>
        </authorList>
    </citation>
    <scope>NUCLEOTIDE SEQUENCE [LARGE SCALE GENOMIC DNA]</scope>
    <source>
        <strain evidence="5">Acro-835</strain>
    </source>
</reference>
<comment type="caution">
    <text evidence="5">The sequence shown here is derived from an EMBL/GenBank/DDBJ whole genome shotgun (WGS) entry which is preliminary data.</text>
</comment>
<accession>A0ABX0R7I6</accession>
<protein>
    <submittedName>
        <fullName evidence="5">LacI family DNA-binding transcriptional regulator</fullName>
    </submittedName>
</protein>
<dbReference type="Pfam" id="PF00356">
    <property type="entry name" value="LacI"/>
    <property type="match status" value="1"/>
</dbReference>
<dbReference type="InterPro" id="IPR010982">
    <property type="entry name" value="Lambda_DNA-bd_dom_sf"/>
</dbReference>
<dbReference type="InterPro" id="IPR028082">
    <property type="entry name" value="Peripla_BP_I"/>
</dbReference>
<evidence type="ECO:0000313" key="5">
    <source>
        <dbReference type="EMBL" id="NIF21320.1"/>
    </source>
</evidence>
<dbReference type="Gene3D" id="1.10.260.40">
    <property type="entry name" value="lambda repressor-like DNA-binding domains"/>
    <property type="match status" value="1"/>
</dbReference>
<evidence type="ECO:0000259" key="4">
    <source>
        <dbReference type="PROSITE" id="PS50932"/>
    </source>
</evidence>
<dbReference type="Proteomes" id="UP001515683">
    <property type="component" value="Unassembled WGS sequence"/>
</dbReference>
<dbReference type="RefSeq" id="WP_167013197.1">
    <property type="nucleotide sequence ID" value="NZ_VWXF01000002.1"/>
</dbReference>
<organism evidence="5 6">
    <name type="scientific">Candidatus Pantoea multigeneris</name>
    <dbReference type="NCBI Taxonomy" id="2608357"/>
    <lineage>
        <taxon>Bacteria</taxon>
        <taxon>Pseudomonadati</taxon>
        <taxon>Pseudomonadota</taxon>
        <taxon>Gammaproteobacteria</taxon>
        <taxon>Enterobacterales</taxon>
        <taxon>Erwiniaceae</taxon>
        <taxon>Pantoea</taxon>
    </lineage>
</organism>
<dbReference type="PANTHER" id="PTHR30146:SF109">
    <property type="entry name" value="HTH-TYPE TRANSCRIPTIONAL REGULATOR GALS"/>
    <property type="match status" value="1"/>
</dbReference>
<dbReference type="EMBL" id="VWXF01000002">
    <property type="protein sequence ID" value="NIF21320.1"/>
    <property type="molecule type" value="Genomic_DNA"/>
</dbReference>
<feature type="domain" description="HTH lacI-type" evidence="4">
    <location>
        <begin position="13"/>
        <end position="67"/>
    </location>
</feature>
<dbReference type="SUPFAM" id="SSF47413">
    <property type="entry name" value="lambda repressor-like DNA-binding domains"/>
    <property type="match status" value="1"/>
</dbReference>
<keyword evidence="6" id="KW-1185">Reference proteome</keyword>
<evidence type="ECO:0000256" key="3">
    <source>
        <dbReference type="ARBA" id="ARBA00023163"/>
    </source>
</evidence>
<dbReference type="Gene3D" id="3.40.50.2300">
    <property type="match status" value="2"/>
</dbReference>
<dbReference type="CDD" id="cd01392">
    <property type="entry name" value="HTH_LacI"/>
    <property type="match status" value="1"/>
</dbReference>
<keyword evidence="3" id="KW-0804">Transcription</keyword>
<dbReference type="PANTHER" id="PTHR30146">
    <property type="entry name" value="LACI-RELATED TRANSCRIPTIONAL REPRESSOR"/>
    <property type="match status" value="1"/>
</dbReference>
<evidence type="ECO:0000256" key="1">
    <source>
        <dbReference type="ARBA" id="ARBA00023015"/>
    </source>
</evidence>
<dbReference type="SMART" id="SM00354">
    <property type="entry name" value="HTH_LACI"/>
    <property type="match status" value="1"/>
</dbReference>
<name>A0ABX0R7I6_9GAMM</name>